<dbReference type="Gene3D" id="2.130.10.130">
    <property type="entry name" value="Integrin alpha, N-terminal"/>
    <property type="match status" value="3"/>
</dbReference>
<keyword evidence="3" id="KW-0378">Hydrolase</keyword>
<proteinExistence type="predicted"/>
<dbReference type="PRINTS" id="PR01185">
    <property type="entry name" value="INTEGRINA"/>
</dbReference>
<feature type="chain" id="PRO_5039356994" description="Integrin-like protein" evidence="5">
    <location>
        <begin position="24"/>
        <end position="470"/>
    </location>
</feature>
<dbReference type="SUPFAM" id="SSF69318">
    <property type="entry name" value="Integrin alpha N-terminal domain"/>
    <property type="match status" value="1"/>
</dbReference>
<keyword evidence="7" id="KW-1185">Reference proteome</keyword>
<keyword evidence="1 5" id="KW-0732">Signal</keyword>
<dbReference type="PANTHER" id="PTHR23221">
    <property type="entry name" value="GLYCOSYLPHOSPHATIDYLINOSITOL PHOSPHOLIPASE D"/>
    <property type="match status" value="1"/>
</dbReference>
<dbReference type="InterPro" id="IPR028994">
    <property type="entry name" value="Integrin_alpha_N"/>
</dbReference>
<dbReference type="GO" id="GO:0008305">
    <property type="term" value="C:integrin complex"/>
    <property type="evidence" value="ECO:0007669"/>
    <property type="project" value="InterPro"/>
</dbReference>
<dbReference type="EMBL" id="BNBT01000012">
    <property type="protein sequence ID" value="GHE45164.1"/>
    <property type="molecule type" value="Genomic_DNA"/>
</dbReference>
<feature type="signal peptide" evidence="5">
    <location>
        <begin position="1"/>
        <end position="23"/>
    </location>
</feature>
<accession>A0A919DHK6</accession>
<dbReference type="Proteomes" id="UP000608024">
    <property type="component" value="Unassembled WGS sequence"/>
</dbReference>
<gene>
    <name evidence="6" type="ORF">GCM10018785_13460</name>
</gene>
<sequence>MGLKHKVWLAVGGVVLGGTGAMAYADTGAGANAGTGTVGKAAVLVAAVPRAHADRGALTVVPGGTGGPDAAARKALTQSSPGVPGLDEPGDAWAAATALGDLNGDGHPDLVIGAPGEDDTSGHRDRGAVTMLYGPGFTSGADLQLSEDFAYSNARFGSAVAAGDFNKDGKDDVFAVSTGTGGSWAARFSTGHEAAGTFQSGERAIAYPSATSGDFDHDGYADVALTYRDAAGHGRLVWFKGTRSGLGRVGHLSVKGGRSVAAGDVNGDGYDDLVVGQPYTAESGAHAGGQVTVVNGGPGGPTGGARTVHQATGGVPGAAEAGDAMGWSVAAADVDGDGCADVLTGAPGEDITRAGKARTDAGTSLLLKGSRSGLTGAGALAVSQDEPDVPGVTETGDRLGSSVALADFDGNGHPDLAVGADGEDRGDGTVLHVGTDADGAVLRASGTYYGKARLGTAAGARLGQVLGAGS</sequence>
<dbReference type="PROSITE" id="PS51470">
    <property type="entry name" value="FG_GAP"/>
    <property type="match status" value="4"/>
</dbReference>
<comment type="caution">
    <text evidence="6">The sequence shown here is derived from an EMBL/GenBank/DDBJ whole genome shotgun (WGS) entry which is preliminary data.</text>
</comment>
<evidence type="ECO:0000313" key="6">
    <source>
        <dbReference type="EMBL" id="GHE45164.1"/>
    </source>
</evidence>
<protein>
    <recommendedName>
        <fullName evidence="8">Integrin-like protein</fullName>
    </recommendedName>
</protein>
<evidence type="ECO:0000256" key="5">
    <source>
        <dbReference type="SAM" id="SignalP"/>
    </source>
</evidence>
<dbReference type="InterPro" id="IPR000413">
    <property type="entry name" value="Integrin_alpha"/>
</dbReference>
<dbReference type="Pfam" id="PF01839">
    <property type="entry name" value="FG-GAP"/>
    <property type="match status" value="4"/>
</dbReference>
<dbReference type="InterPro" id="IPR013517">
    <property type="entry name" value="FG-GAP"/>
</dbReference>
<evidence type="ECO:0000256" key="4">
    <source>
        <dbReference type="ARBA" id="ARBA00023180"/>
    </source>
</evidence>
<dbReference type="GO" id="GO:0007155">
    <property type="term" value="P:cell adhesion"/>
    <property type="evidence" value="ECO:0007669"/>
    <property type="project" value="InterPro"/>
</dbReference>
<keyword evidence="2" id="KW-0677">Repeat</keyword>
<evidence type="ECO:0000313" key="7">
    <source>
        <dbReference type="Proteomes" id="UP000608024"/>
    </source>
</evidence>
<dbReference type="GO" id="GO:0016787">
    <property type="term" value="F:hydrolase activity"/>
    <property type="evidence" value="ECO:0007669"/>
    <property type="project" value="UniProtKB-KW"/>
</dbReference>
<reference evidence="6" key="2">
    <citation type="submission" date="2020-09" db="EMBL/GenBank/DDBJ databases">
        <authorList>
            <person name="Sun Q."/>
            <person name="Ohkuma M."/>
        </authorList>
    </citation>
    <scope>NUCLEOTIDE SEQUENCE</scope>
    <source>
        <strain evidence="6">JCM 4784</strain>
    </source>
</reference>
<reference evidence="6" key="1">
    <citation type="journal article" date="2014" name="Int. J. Syst. Evol. Microbiol.">
        <title>Complete genome sequence of Corynebacterium casei LMG S-19264T (=DSM 44701T), isolated from a smear-ripened cheese.</title>
        <authorList>
            <consortium name="US DOE Joint Genome Institute (JGI-PGF)"/>
            <person name="Walter F."/>
            <person name="Albersmeier A."/>
            <person name="Kalinowski J."/>
            <person name="Ruckert C."/>
        </authorList>
    </citation>
    <scope>NUCLEOTIDE SEQUENCE</scope>
    <source>
        <strain evidence="6">JCM 4784</strain>
    </source>
</reference>
<dbReference type="SMART" id="SM00191">
    <property type="entry name" value="Int_alpha"/>
    <property type="match status" value="5"/>
</dbReference>
<evidence type="ECO:0000256" key="3">
    <source>
        <dbReference type="ARBA" id="ARBA00022801"/>
    </source>
</evidence>
<dbReference type="Pfam" id="PF13517">
    <property type="entry name" value="FG-GAP_3"/>
    <property type="match status" value="1"/>
</dbReference>
<dbReference type="AlphaFoldDB" id="A0A919DHK6"/>
<dbReference type="InterPro" id="IPR013519">
    <property type="entry name" value="Int_alpha_beta-p"/>
</dbReference>
<dbReference type="RefSeq" id="WP_190134885.1">
    <property type="nucleotide sequence ID" value="NZ_BNBT01000012.1"/>
</dbReference>
<organism evidence="6 7">
    <name type="scientific">Streptomyces longispororuber</name>
    <dbReference type="NCBI Taxonomy" id="68230"/>
    <lineage>
        <taxon>Bacteria</taxon>
        <taxon>Bacillati</taxon>
        <taxon>Actinomycetota</taxon>
        <taxon>Actinomycetes</taxon>
        <taxon>Kitasatosporales</taxon>
        <taxon>Streptomycetaceae</taxon>
        <taxon>Streptomyces</taxon>
    </lineage>
</organism>
<evidence type="ECO:0008006" key="8">
    <source>
        <dbReference type="Google" id="ProtNLM"/>
    </source>
</evidence>
<name>A0A919DHK6_9ACTN</name>
<evidence type="ECO:0000256" key="2">
    <source>
        <dbReference type="ARBA" id="ARBA00022737"/>
    </source>
</evidence>
<dbReference type="PANTHER" id="PTHR23221:SF7">
    <property type="entry name" value="PHOSPHATIDYLINOSITOL-GLYCAN-SPECIFIC PHOSPHOLIPASE D"/>
    <property type="match status" value="1"/>
</dbReference>
<keyword evidence="4" id="KW-0325">Glycoprotein</keyword>
<evidence type="ECO:0000256" key="1">
    <source>
        <dbReference type="ARBA" id="ARBA00022729"/>
    </source>
</evidence>